<protein>
    <submittedName>
        <fullName evidence="2">Uncharacterized protein</fullName>
    </submittedName>
</protein>
<evidence type="ECO:0000256" key="1">
    <source>
        <dbReference type="SAM" id="Phobius"/>
    </source>
</evidence>
<name>A0A0G0NNG7_9BACT</name>
<evidence type="ECO:0000313" key="2">
    <source>
        <dbReference type="EMBL" id="KKQ78606.1"/>
    </source>
</evidence>
<dbReference type="AlphaFoldDB" id="A0A0G0NNG7"/>
<reference evidence="2 3" key="1">
    <citation type="journal article" date="2015" name="Nature">
        <title>rRNA introns, odd ribosomes, and small enigmatic genomes across a large radiation of phyla.</title>
        <authorList>
            <person name="Brown C.T."/>
            <person name="Hug L.A."/>
            <person name="Thomas B.C."/>
            <person name="Sharon I."/>
            <person name="Castelle C.J."/>
            <person name="Singh A."/>
            <person name="Wilkins M.J."/>
            <person name="Williams K.H."/>
            <person name="Banfield J.F."/>
        </authorList>
    </citation>
    <scope>NUCLEOTIDE SEQUENCE [LARGE SCALE GENOMIC DNA]</scope>
</reference>
<feature type="transmembrane region" description="Helical" evidence="1">
    <location>
        <begin position="35"/>
        <end position="59"/>
    </location>
</feature>
<feature type="transmembrane region" description="Helical" evidence="1">
    <location>
        <begin position="71"/>
        <end position="95"/>
    </location>
</feature>
<proteinExistence type="predicted"/>
<organism evidence="2 3">
    <name type="scientific">Candidatus Daviesbacteria bacterium GW2011_GWF2_38_6</name>
    <dbReference type="NCBI Taxonomy" id="1618432"/>
    <lineage>
        <taxon>Bacteria</taxon>
        <taxon>Candidatus Daviesiibacteriota</taxon>
    </lineage>
</organism>
<evidence type="ECO:0000313" key="3">
    <source>
        <dbReference type="Proteomes" id="UP000034324"/>
    </source>
</evidence>
<gene>
    <name evidence="2" type="ORF">US99_C0016G0010</name>
</gene>
<accession>A0A0G0NNG7</accession>
<keyword evidence="1" id="KW-1133">Transmembrane helix</keyword>
<keyword evidence="1" id="KW-0812">Transmembrane</keyword>
<comment type="caution">
    <text evidence="2">The sequence shown here is derived from an EMBL/GenBank/DDBJ whole genome shotgun (WGS) entry which is preliminary data.</text>
</comment>
<keyword evidence="1" id="KW-0472">Membrane</keyword>
<dbReference type="EMBL" id="LBVC01000016">
    <property type="protein sequence ID" value="KKQ78606.1"/>
    <property type="molecule type" value="Genomic_DNA"/>
</dbReference>
<dbReference type="Proteomes" id="UP000034324">
    <property type="component" value="Unassembled WGS sequence"/>
</dbReference>
<sequence>MVTAAVMALGVLFFLKLLPGRLPLFYSLPWGERQLANHSQFLIIPASIVLITLINLVVSHELHASQSFLKIALSLSSLITTSILIIAILKIIFIFL</sequence>